<dbReference type="Gene3D" id="3.30.420.40">
    <property type="match status" value="1"/>
</dbReference>
<keyword evidence="2" id="KW-1185">Reference proteome</keyword>
<dbReference type="AlphaFoldDB" id="A0A9D4DY44"/>
<reference evidence="1" key="1">
    <citation type="journal article" date="2019" name="bioRxiv">
        <title>The Genome of the Zebra Mussel, Dreissena polymorpha: A Resource for Invasive Species Research.</title>
        <authorList>
            <person name="McCartney M.A."/>
            <person name="Auch B."/>
            <person name="Kono T."/>
            <person name="Mallez S."/>
            <person name="Zhang Y."/>
            <person name="Obille A."/>
            <person name="Becker A."/>
            <person name="Abrahante J.E."/>
            <person name="Garbe J."/>
            <person name="Badalamenti J.P."/>
            <person name="Herman A."/>
            <person name="Mangelson H."/>
            <person name="Liachko I."/>
            <person name="Sullivan S."/>
            <person name="Sone E.D."/>
            <person name="Koren S."/>
            <person name="Silverstein K.A.T."/>
            <person name="Beckman K.B."/>
            <person name="Gohl D.M."/>
        </authorList>
    </citation>
    <scope>NUCLEOTIDE SEQUENCE</scope>
    <source>
        <strain evidence="1">Duluth1</strain>
        <tissue evidence="1">Whole animal</tissue>
    </source>
</reference>
<comment type="caution">
    <text evidence="1">The sequence shown here is derived from an EMBL/GenBank/DDBJ whole genome shotgun (WGS) entry which is preliminary data.</text>
</comment>
<proteinExistence type="predicted"/>
<reference evidence="1" key="2">
    <citation type="submission" date="2020-11" db="EMBL/GenBank/DDBJ databases">
        <authorList>
            <person name="McCartney M.A."/>
            <person name="Auch B."/>
            <person name="Kono T."/>
            <person name="Mallez S."/>
            <person name="Becker A."/>
            <person name="Gohl D.M."/>
            <person name="Silverstein K.A.T."/>
            <person name="Koren S."/>
            <person name="Bechman K.B."/>
            <person name="Herman A."/>
            <person name="Abrahante J.E."/>
            <person name="Garbe J."/>
        </authorList>
    </citation>
    <scope>NUCLEOTIDE SEQUENCE</scope>
    <source>
        <strain evidence="1">Duluth1</strain>
        <tissue evidence="1">Whole animal</tissue>
    </source>
</reference>
<gene>
    <name evidence="1" type="ORF">DPMN_169544</name>
</gene>
<organism evidence="1 2">
    <name type="scientific">Dreissena polymorpha</name>
    <name type="common">Zebra mussel</name>
    <name type="synonym">Mytilus polymorpha</name>
    <dbReference type="NCBI Taxonomy" id="45954"/>
    <lineage>
        <taxon>Eukaryota</taxon>
        <taxon>Metazoa</taxon>
        <taxon>Spiralia</taxon>
        <taxon>Lophotrochozoa</taxon>
        <taxon>Mollusca</taxon>
        <taxon>Bivalvia</taxon>
        <taxon>Autobranchia</taxon>
        <taxon>Heteroconchia</taxon>
        <taxon>Euheterodonta</taxon>
        <taxon>Imparidentia</taxon>
        <taxon>Neoheterodontei</taxon>
        <taxon>Myida</taxon>
        <taxon>Dreissenoidea</taxon>
        <taxon>Dreissenidae</taxon>
        <taxon>Dreissena</taxon>
    </lineage>
</organism>
<sequence length="192" mass="21813">MGGKSTKEPAVVAAIYFGTTNTGYAFKFASDDTIYSAFNQTKVRVPTCVLLNPDKTLRAFDKKAVDAYDKMSSKEQISHFYYKHFKMLLYKTESRDVNITISDIQGNDMDALEVFKIVLAHMKRQILQDIKTRKFFNKPMLDQKVQWIITVPGILSDFSRNFMRQAAEGAGFIPENTRLVLEPEAASAFVKS</sequence>
<evidence type="ECO:0000313" key="1">
    <source>
        <dbReference type="EMBL" id="KAH3768332.1"/>
    </source>
</evidence>
<dbReference type="PANTHER" id="PTHR14187">
    <property type="entry name" value="ALPHA KINASE/ELONGATION FACTOR 2 KINASE"/>
    <property type="match status" value="1"/>
</dbReference>
<protein>
    <submittedName>
        <fullName evidence="1">Uncharacterized protein</fullName>
    </submittedName>
</protein>
<dbReference type="PANTHER" id="PTHR14187:SF5">
    <property type="entry name" value="HEAT SHOCK 70 KDA PROTEIN 12A"/>
    <property type="match status" value="1"/>
</dbReference>
<dbReference type="SUPFAM" id="SSF53067">
    <property type="entry name" value="Actin-like ATPase domain"/>
    <property type="match status" value="1"/>
</dbReference>
<dbReference type="EMBL" id="JAIWYP010000009">
    <property type="protein sequence ID" value="KAH3768332.1"/>
    <property type="molecule type" value="Genomic_DNA"/>
</dbReference>
<name>A0A9D4DY44_DREPO</name>
<evidence type="ECO:0000313" key="2">
    <source>
        <dbReference type="Proteomes" id="UP000828390"/>
    </source>
</evidence>
<accession>A0A9D4DY44</accession>
<dbReference type="Proteomes" id="UP000828390">
    <property type="component" value="Unassembled WGS sequence"/>
</dbReference>
<dbReference type="InterPro" id="IPR043129">
    <property type="entry name" value="ATPase_NBD"/>
</dbReference>